<keyword evidence="1" id="KW-0863">Zinc-finger</keyword>
<dbReference type="GO" id="GO:0003676">
    <property type="term" value="F:nucleic acid binding"/>
    <property type="evidence" value="ECO:0007669"/>
    <property type="project" value="InterPro"/>
</dbReference>
<reference evidence="4 5" key="1">
    <citation type="submission" date="2020-06" db="EMBL/GenBank/DDBJ databases">
        <title>WGS assembly of Ceratodon purpureus strain R40.</title>
        <authorList>
            <person name="Carey S.B."/>
            <person name="Jenkins J."/>
            <person name="Shu S."/>
            <person name="Lovell J.T."/>
            <person name="Sreedasyam A."/>
            <person name="Maumus F."/>
            <person name="Tiley G.P."/>
            <person name="Fernandez-Pozo N."/>
            <person name="Barry K."/>
            <person name="Chen C."/>
            <person name="Wang M."/>
            <person name="Lipzen A."/>
            <person name="Daum C."/>
            <person name="Saski C.A."/>
            <person name="Payton A.C."/>
            <person name="Mcbreen J.C."/>
            <person name="Conrad R.E."/>
            <person name="Kollar L.M."/>
            <person name="Olsson S."/>
            <person name="Huttunen S."/>
            <person name="Landis J.B."/>
            <person name="Wickett N.J."/>
            <person name="Johnson M.G."/>
            <person name="Rensing S.A."/>
            <person name="Grimwood J."/>
            <person name="Schmutz J."/>
            <person name="Mcdaniel S.F."/>
        </authorList>
    </citation>
    <scope>NUCLEOTIDE SEQUENCE [LARGE SCALE GENOMIC DNA]</scope>
    <source>
        <strain evidence="4 5">R40</strain>
    </source>
</reference>
<dbReference type="InterPro" id="IPR036875">
    <property type="entry name" value="Znf_CCHC_sf"/>
</dbReference>
<dbReference type="GO" id="GO:0008270">
    <property type="term" value="F:zinc ion binding"/>
    <property type="evidence" value="ECO:0007669"/>
    <property type="project" value="UniProtKB-KW"/>
</dbReference>
<evidence type="ECO:0000256" key="2">
    <source>
        <dbReference type="SAM" id="MobiDB-lite"/>
    </source>
</evidence>
<evidence type="ECO:0000256" key="1">
    <source>
        <dbReference type="PROSITE-ProRule" id="PRU00047"/>
    </source>
</evidence>
<name>A0A8T0GFD1_CERPU</name>
<evidence type="ECO:0000259" key="3">
    <source>
        <dbReference type="PROSITE" id="PS50158"/>
    </source>
</evidence>
<dbReference type="Proteomes" id="UP000822688">
    <property type="component" value="Chromosome 11"/>
</dbReference>
<dbReference type="EMBL" id="CM026432">
    <property type="protein sequence ID" value="KAG0557024.1"/>
    <property type="molecule type" value="Genomic_DNA"/>
</dbReference>
<proteinExistence type="predicted"/>
<feature type="domain" description="CCHC-type" evidence="3">
    <location>
        <begin position="383"/>
        <end position="398"/>
    </location>
</feature>
<sequence>MGRTKRRWNKKAKQLNRSRPASDVSETLPGQGQVEGCTIDIDVESSQSLEIRLAKDSVALKAQIDDYAEKVEGMVLNLKGLLERLQTLKNEVPKNKSVNCMITHSLQEVDTLENRTCNAPPNSTPRLNNLSLNLTPRFGFAPLAHQGPSILNSITFERYDGNKDFKTIHDWLYAFDAYWNIITIPEEDKVKFAALHLRGAAAIIWCKHNVRAQQGHETMISNWGQFRNWIMHNFLPHNYVDQTRTEWRNLRQKNNTVQLYVEQFENCLLRVPDTVDESEQVHHFLIGLRRDIRQEVKVTKPATLAEAVFQAEVVEEKLCSKKTTISQMNKNKEEKHSRSKKEPKEFATLDYLTLMCTPKITKKVQFKWLTDKEKDEYRKLGMCYVCKKPGHTTFKCPEKVERQRTNALNNQNSQEMVEGSSVEGVDYVESIKVSKNSPDKNTTRGKEPTDSISEYDLLRMRYGILNAK</sequence>
<keyword evidence="1" id="KW-0479">Metal-binding</keyword>
<dbReference type="Pfam" id="PF03732">
    <property type="entry name" value="Retrotrans_gag"/>
    <property type="match status" value="1"/>
</dbReference>
<organism evidence="4 5">
    <name type="scientific">Ceratodon purpureus</name>
    <name type="common">Fire moss</name>
    <name type="synonym">Dicranum purpureum</name>
    <dbReference type="NCBI Taxonomy" id="3225"/>
    <lineage>
        <taxon>Eukaryota</taxon>
        <taxon>Viridiplantae</taxon>
        <taxon>Streptophyta</taxon>
        <taxon>Embryophyta</taxon>
        <taxon>Bryophyta</taxon>
        <taxon>Bryophytina</taxon>
        <taxon>Bryopsida</taxon>
        <taxon>Dicranidae</taxon>
        <taxon>Pseudoditrichales</taxon>
        <taxon>Ditrichaceae</taxon>
        <taxon>Ceratodon</taxon>
    </lineage>
</organism>
<dbReference type="InterPro" id="IPR032567">
    <property type="entry name" value="RTL1-rel"/>
</dbReference>
<feature type="compositionally biased region" description="Basic and acidic residues" evidence="2">
    <location>
        <begin position="437"/>
        <end position="449"/>
    </location>
</feature>
<evidence type="ECO:0000313" key="4">
    <source>
        <dbReference type="EMBL" id="KAG0557024.1"/>
    </source>
</evidence>
<dbReference type="InterPro" id="IPR001878">
    <property type="entry name" value="Znf_CCHC"/>
</dbReference>
<accession>A0A8T0GFD1</accession>
<evidence type="ECO:0000313" key="5">
    <source>
        <dbReference type="Proteomes" id="UP000822688"/>
    </source>
</evidence>
<protein>
    <recommendedName>
        <fullName evidence="3">CCHC-type domain-containing protein</fullName>
    </recommendedName>
</protein>
<feature type="compositionally biased region" description="Basic residues" evidence="2">
    <location>
        <begin position="1"/>
        <end position="16"/>
    </location>
</feature>
<dbReference type="PANTHER" id="PTHR15503">
    <property type="entry name" value="LDOC1 RELATED"/>
    <property type="match status" value="1"/>
</dbReference>
<comment type="caution">
    <text evidence="4">The sequence shown here is derived from an EMBL/GenBank/DDBJ whole genome shotgun (WGS) entry which is preliminary data.</text>
</comment>
<keyword evidence="1" id="KW-0862">Zinc</keyword>
<dbReference type="AlphaFoldDB" id="A0A8T0GFD1"/>
<feature type="compositionally biased region" description="Polar residues" evidence="2">
    <location>
        <begin position="17"/>
        <end position="30"/>
    </location>
</feature>
<dbReference type="PANTHER" id="PTHR15503:SF22">
    <property type="entry name" value="TRANSPOSON TY3-I GAG POLYPROTEIN"/>
    <property type="match status" value="1"/>
</dbReference>
<feature type="region of interest" description="Disordered" evidence="2">
    <location>
        <begin position="1"/>
        <end position="31"/>
    </location>
</feature>
<dbReference type="PROSITE" id="PS50158">
    <property type="entry name" value="ZF_CCHC"/>
    <property type="match status" value="1"/>
</dbReference>
<gene>
    <name evidence="4" type="ORF">KC19_11G096600</name>
</gene>
<dbReference type="SUPFAM" id="SSF57756">
    <property type="entry name" value="Retrovirus zinc finger-like domains"/>
    <property type="match status" value="1"/>
</dbReference>
<feature type="region of interest" description="Disordered" evidence="2">
    <location>
        <begin position="431"/>
        <end position="451"/>
    </location>
</feature>
<dbReference type="InterPro" id="IPR005162">
    <property type="entry name" value="Retrotrans_gag_dom"/>
</dbReference>
<keyword evidence="5" id="KW-1185">Reference proteome</keyword>